<name>A0A0N5CZK1_THECL</name>
<evidence type="ECO:0000313" key="3">
    <source>
        <dbReference type="WBParaSite" id="TCLT_0000592201-mRNA-1"/>
    </source>
</evidence>
<accession>A0A0N5CZK1</accession>
<evidence type="ECO:0000313" key="1">
    <source>
        <dbReference type="EMBL" id="VDN03206.1"/>
    </source>
</evidence>
<dbReference type="Proteomes" id="UP000276776">
    <property type="component" value="Unassembled WGS sequence"/>
</dbReference>
<proteinExistence type="predicted"/>
<gene>
    <name evidence="1" type="ORF">TCLT_LOCUS5911</name>
</gene>
<dbReference type="AlphaFoldDB" id="A0A0N5CZK1"/>
<keyword evidence="2" id="KW-1185">Reference proteome</keyword>
<reference evidence="1 2" key="2">
    <citation type="submission" date="2018-11" db="EMBL/GenBank/DDBJ databases">
        <authorList>
            <consortium name="Pathogen Informatics"/>
        </authorList>
    </citation>
    <scope>NUCLEOTIDE SEQUENCE [LARGE SCALE GENOMIC DNA]</scope>
</reference>
<dbReference type="EMBL" id="UYYF01004372">
    <property type="protein sequence ID" value="VDN03206.1"/>
    <property type="molecule type" value="Genomic_DNA"/>
</dbReference>
<evidence type="ECO:0000313" key="2">
    <source>
        <dbReference type="Proteomes" id="UP000276776"/>
    </source>
</evidence>
<dbReference type="OrthoDB" id="5846678at2759"/>
<dbReference type="OMA" id="KMLAYFC"/>
<dbReference type="WBParaSite" id="TCLT_0000592201-mRNA-1">
    <property type="protein sequence ID" value="TCLT_0000592201-mRNA-1"/>
    <property type="gene ID" value="TCLT_0000592201"/>
</dbReference>
<reference evidence="3" key="1">
    <citation type="submission" date="2017-02" db="UniProtKB">
        <authorList>
            <consortium name="WormBaseParasite"/>
        </authorList>
    </citation>
    <scope>IDENTIFICATION</scope>
</reference>
<sequence length="208" mass="23216">MQASHPHLPKSRSFKRNSVRALKNAHQPPGGLEMILASVDESLQLLSDLTNNTVASSHCTNENEDLHKLGSIPNADFPFIDDYDDNEDAANISSTKPINSGENTNSFCDETPVSSSKIVNIDLTGEEIIQWMGGLPILNPDKMLAYFCKGSRLETKKNCQREKPYQIFSLSRLQEPKKDVIWSMNLIHEVRVTFLQIGVTENGLTKMA</sequence>
<protein>
    <submittedName>
        <fullName evidence="3">BRX domain-containing protein</fullName>
    </submittedName>
</protein>
<organism evidence="3">
    <name type="scientific">Thelazia callipaeda</name>
    <name type="common">Oriental eyeworm</name>
    <name type="synonym">Parasitic nematode</name>
    <dbReference type="NCBI Taxonomy" id="103827"/>
    <lineage>
        <taxon>Eukaryota</taxon>
        <taxon>Metazoa</taxon>
        <taxon>Ecdysozoa</taxon>
        <taxon>Nematoda</taxon>
        <taxon>Chromadorea</taxon>
        <taxon>Rhabditida</taxon>
        <taxon>Spirurina</taxon>
        <taxon>Spiruromorpha</taxon>
        <taxon>Thelazioidea</taxon>
        <taxon>Thelaziidae</taxon>
        <taxon>Thelazia</taxon>
    </lineage>
</organism>